<sequence length="1056" mass="117162">MERRDTLDVRDTNDLLSAFELADNIVQKNYISEIQKLDIEEPTKEFLKKKVGSGMRMFKIDKIIYDKNENNLQKLTNVYNMAHSQDLSIFLLLNSDGAEVQMYLGICEEDSPSRQKMGLETLYNGFMGNFPGSLDSFDKVKLEKEESEQVLQECFAQDRGAISVVSGVASVRNEKIQENEKFIQGVEKLVDAMKGNPFTTLIIANPISKDELIEMQNELEILYSTLKPFEKTVKTFSESQAHGVADSVSKGMSDTIGNSQSKSLSLGTTESTSKTKGVSIGGEVSLGKALEMGASIVAGPAFAKIAGSIAKTVSGSLGLNASVQKSTTHTIGTSTTNTTTDTTSKSQTKTTTNTSTVNDTDTTGSTLQIEYMSKKVKQLLDKIDLQLKRLKECESFGVFAVASYFLSRNTGYSSMAASTYKSLISGEKTSVESSGISSWQNEQDVKLLKEYLKRLYHPVFRLACGSNINDVTPVSIVSGNELAVQLGLPKKSVPGVAVTECAAFGRNLYMLSGNKDNKTIDIGNIYHMHADEDTKVKLKVRDLSMHTFITGATGSGKSNAVYTLLKRLDEEDISFLVVEPAKGEYKHIFGNRKDVSVYGTNPKKNKMLRINPFSFPEDIHVLEHIDKLIEIFNVCWPMYAAMPAVLKEAVEKSYIETGWDLDESVNTTGMNIYPTFADVLQQLEEVIEASTFSEEVKSNYSGSLLTRVKSLTNGINGRVFTSDEIKPEKLFDENVIVDISRVGSMDTKSLIMGMLVLKMHEYRMAEGGMNQALKHVTVLEEAHNLLKGNASSATASEGADLIGKSVEMLSNIIAEIRTYGEGFIIADQAPGLLDPSVIRNTNTKIILRLPDYEDRKLVGKAANLSDDQIDELAKLPVGVAAVYHNDWIEPVLCHFSKYEVKNIKDLYEDVQDILPRNNRTELVKYLVDYNAGRENADYNIEKVEHLLKTSNLTSSLKVKLIDKIQGRGELEEETVARCICDLFQSEGALVSASRAENIEEWNKLFVEHLDPELKLLDRIYQNAIVGAILEEKSEGNIEFQDLNLKWCNWIRHGGII</sequence>
<feature type="domain" description="Helicase HerA central" evidence="2">
    <location>
        <begin position="521"/>
        <end position="749"/>
    </location>
</feature>
<protein>
    <submittedName>
        <fullName evidence="3">Type IV secretory pathway, VirB4 components</fullName>
    </submittedName>
</protein>
<dbReference type="OrthoDB" id="9806951at2"/>
<organism evidence="3 4">
    <name type="scientific">Anaerobutyricum hallii</name>
    <dbReference type="NCBI Taxonomy" id="39488"/>
    <lineage>
        <taxon>Bacteria</taxon>
        <taxon>Bacillati</taxon>
        <taxon>Bacillota</taxon>
        <taxon>Clostridia</taxon>
        <taxon>Lachnospirales</taxon>
        <taxon>Lachnospiraceae</taxon>
        <taxon>Anaerobutyricum</taxon>
    </lineage>
</organism>
<dbReference type="InterPro" id="IPR027417">
    <property type="entry name" value="P-loop_NTPase"/>
</dbReference>
<feature type="compositionally biased region" description="Polar residues" evidence="1">
    <location>
        <begin position="250"/>
        <end position="276"/>
    </location>
</feature>
<dbReference type="PANTHER" id="PTHR42957:SF1">
    <property type="entry name" value="HELICASE MJ1565-RELATED"/>
    <property type="match status" value="1"/>
</dbReference>
<dbReference type="AlphaFoldDB" id="A0A173RK63"/>
<dbReference type="RefSeq" id="WP_055182078.1">
    <property type="nucleotide sequence ID" value="NZ_CYYC01000002.1"/>
</dbReference>
<feature type="region of interest" description="Disordered" evidence="1">
    <location>
        <begin position="329"/>
        <end position="357"/>
    </location>
</feature>
<dbReference type="InterPro" id="IPR002789">
    <property type="entry name" value="HerA_central"/>
</dbReference>
<dbReference type="EMBL" id="CYYC01000002">
    <property type="protein sequence ID" value="CUM78251.1"/>
    <property type="molecule type" value="Genomic_DNA"/>
</dbReference>
<feature type="region of interest" description="Disordered" evidence="1">
    <location>
        <begin position="247"/>
        <end position="278"/>
    </location>
</feature>
<dbReference type="Proteomes" id="UP000095390">
    <property type="component" value="Unassembled WGS sequence"/>
</dbReference>
<dbReference type="PANTHER" id="PTHR42957">
    <property type="entry name" value="HELICASE MJ1565-RELATED"/>
    <property type="match status" value="1"/>
</dbReference>
<reference evidence="3 4" key="1">
    <citation type="submission" date="2015-09" db="EMBL/GenBank/DDBJ databases">
        <authorList>
            <consortium name="Pathogen Informatics"/>
        </authorList>
    </citation>
    <scope>NUCLEOTIDE SEQUENCE [LARGE SCALE GENOMIC DNA]</scope>
    <source>
        <strain evidence="3 4">2789STDY5834966</strain>
    </source>
</reference>
<evidence type="ECO:0000256" key="1">
    <source>
        <dbReference type="SAM" id="MobiDB-lite"/>
    </source>
</evidence>
<evidence type="ECO:0000259" key="2">
    <source>
        <dbReference type="Pfam" id="PF01935"/>
    </source>
</evidence>
<proteinExistence type="predicted"/>
<name>A0A173RK63_9FIRM</name>
<evidence type="ECO:0000313" key="3">
    <source>
        <dbReference type="EMBL" id="CUM78251.1"/>
    </source>
</evidence>
<dbReference type="Pfam" id="PF01935">
    <property type="entry name" value="DUF87"/>
    <property type="match status" value="1"/>
</dbReference>
<gene>
    <name evidence="3" type="ORF">ERS852578_00193</name>
</gene>
<dbReference type="Gene3D" id="3.40.50.300">
    <property type="entry name" value="P-loop containing nucleotide triphosphate hydrolases"/>
    <property type="match status" value="2"/>
</dbReference>
<dbReference type="InterPro" id="IPR008571">
    <property type="entry name" value="HerA-like"/>
</dbReference>
<evidence type="ECO:0000313" key="4">
    <source>
        <dbReference type="Proteomes" id="UP000095390"/>
    </source>
</evidence>
<dbReference type="SUPFAM" id="SSF52540">
    <property type="entry name" value="P-loop containing nucleoside triphosphate hydrolases"/>
    <property type="match status" value="1"/>
</dbReference>
<accession>A0A173RK63</accession>